<dbReference type="EMBL" id="WACR01000003">
    <property type="protein sequence ID" value="KAB1065139.1"/>
    <property type="molecule type" value="Genomic_DNA"/>
</dbReference>
<dbReference type="RefSeq" id="WP_151166765.1">
    <property type="nucleotide sequence ID" value="NZ_WACR01000003.1"/>
</dbReference>
<dbReference type="Pfam" id="PF12728">
    <property type="entry name" value="HTH_17"/>
    <property type="match status" value="1"/>
</dbReference>
<evidence type="ECO:0000313" key="3">
    <source>
        <dbReference type="Proteomes" id="UP000435357"/>
    </source>
</evidence>
<reference evidence="2 3" key="1">
    <citation type="submission" date="2019-09" db="EMBL/GenBank/DDBJ databases">
        <title>Genomes of Cryomorphaceae.</title>
        <authorList>
            <person name="Bowman J.P."/>
        </authorList>
    </citation>
    <scope>NUCLEOTIDE SEQUENCE [LARGE SCALE GENOMIC DNA]</scope>
    <source>
        <strain evidence="2 3">KCTC 52047</strain>
    </source>
</reference>
<feature type="domain" description="Helix-turn-helix" evidence="1">
    <location>
        <begin position="28"/>
        <end position="79"/>
    </location>
</feature>
<evidence type="ECO:0000313" key="2">
    <source>
        <dbReference type="EMBL" id="KAB1065139.1"/>
    </source>
</evidence>
<dbReference type="InterPro" id="IPR041657">
    <property type="entry name" value="HTH_17"/>
</dbReference>
<dbReference type="InterPro" id="IPR010093">
    <property type="entry name" value="SinI_DNA-bd"/>
</dbReference>
<evidence type="ECO:0000259" key="1">
    <source>
        <dbReference type="Pfam" id="PF12728"/>
    </source>
</evidence>
<dbReference type="InterPro" id="IPR038148">
    <property type="entry name" value="Tn1545/Tn916_Xis"/>
</dbReference>
<dbReference type="GO" id="GO:0003677">
    <property type="term" value="F:DNA binding"/>
    <property type="evidence" value="ECO:0007669"/>
    <property type="project" value="InterPro"/>
</dbReference>
<name>A0A6N6M9F8_9FLAO</name>
<dbReference type="Gene3D" id="3.90.105.50">
    <property type="match status" value="1"/>
</dbReference>
<dbReference type="InterPro" id="IPR009061">
    <property type="entry name" value="DNA-bd_dom_put_sf"/>
</dbReference>
<dbReference type="OrthoDB" id="597977at2"/>
<accession>A0A6N6M9F8</accession>
<gene>
    <name evidence="2" type="ORF">F3059_04090</name>
</gene>
<dbReference type="AlphaFoldDB" id="A0A6N6M9F8"/>
<organism evidence="2 3">
    <name type="scientific">Salibacter halophilus</name>
    <dbReference type="NCBI Taxonomy" id="1803916"/>
    <lineage>
        <taxon>Bacteria</taxon>
        <taxon>Pseudomonadati</taxon>
        <taxon>Bacteroidota</taxon>
        <taxon>Flavobacteriia</taxon>
        <taxon>Flavobacteriales</taxon>
        <taxon>Salibacteraceae</taxon>
        <taxon>Salibacter</taxon>
    </lineage>
</organism>
<dbReference type="SUPFAM" id="SSF46955">
    <property type="entry name" value="Putative DNA-binding domain"/>
    <property type="match status" value="1"/>
</dbReference>
<sequence>MNTQDSIIERLDKIEQLIVEQGILQKEVLSFNEASQYLGLSQSHLYKLTSTKAIPHFCPQGKRLYFNRKELDEWLQRNRQTSADDIEKRAADYLVTKGRRG</sequence>
<dbReference type="NCBIfam" id="TIGR01764">
    <property type="entry name" value="excise"/>
    <property type="match status" value="1"/>
</dbReference>
<dbReference type="Proteomes" id="UP000435357">
    <property type="component" value="Unassembled WGS sequence"/>
</dbReference>
<proteinExistence type="predicted"/>
<comment type="caution">
    <text evidence="2">The sequence shown here is derived from an EMBL/GenBank/DDBJ whole genome shotgun (WGS) entry which is preliminary data.</text>
</comment>
<protein>
    <submittedName>
        <fullName evidence="2">Helix-turn-helix domain-containing protein</fullName>
    </submittedName>
</protein>
<keyword evidence="3" id="KW-1185">Reference proteome</keyword>